<keyword evidence="2" id="KW-1185">Reference proteome</keyword>
<dbReference type="RefSeq" id="WP_186900851.1">
    <property type="nucleotide sequence ID" value="NZ_JACOOT010000007.1"/>
</dbReference>
<reference evidence="1 2" key="1">
    <citation type="submission" date="2020-08" db="EMBL/GenBank/DDBJ databases">
        <title>Genome public.</title>
        <authorList>
            <person name="Liu C."/>
            <person name="Sun Q."/>
        </authorList>
    </citation>
    <scope>NUCLEOTIDE SEQUENCE [LARGE SCALE GENOMIC DNA]</scope>
    <source>
        <strain evidence="1 2">BX17</strain>
    </source>
</reference>
<dbReference type="InterPro" id="IPR036412">
    <property type="entry name" value="HAD-like_sf"/>
</dbReference>
<dbReference type="AlphaFoldDB" id="A0A8I0A8U0"/>
<proteinExistence type="predicted"/>
<dbReference type="GO" id="GO:0016791">
    <property type="term" value="F:phosphatase activity"/>
    <property type="evidence" value="ECO:0007669"/>
    <property type="project" value="TreeGrafter"/>
</dbReference>
<dbReference type="InterPro" id="IPR041492">
    <property type="entry name" value="HAD_2"/>
</dbReference>
<dbReference type="InterPro" id="IPR023198">
    <property type="entry name" value="PGP-like_dom2"/>
</dbReference>
<evidence type="ECO:0000313" key="1">
    <source>
        <dbReference type="EMBL" id="MBC5650065.1"/>
    </source>
</evidence>
<dbReference type="SUPFAM" id="SSF56784">
    <property type="entry name" value="HAD-like"/>
    <property type="match status" value="1"/>
</dbReference>
<dbReference type="PANTHER" id="PTHR18901:SF38">
    <property type="entry name" value="PSEUDOURIDINE-5'-PHOSPHATASE"/>
    <property type="match status" value="1"/>
</dbReference>
<dbReference type="InterPro" id="IPR006439">
    <property type="entry name" value="HAD-SF_hydro_IA"/>
</dbReference>
<sequence length="219" mass="24692">MLKGAIWDLDGTLLDSMSAWDHVGEIYLRSQGIEPEPDLNEIIATMSLQQAADYFIDYYGVKQTPDDLIKGAVAIVDDFYRYEAQLKPHAAKFLTQLQQAGVKMCIATAAERSLVETVLTRCGVLHCFSEIFTCTSVGAGKDEPAIYREAMKFLDTDRSNTIVFEDSLHALTTAKNDGFYVAAVYDEHEEHQDEIRRIVDCIITDYDNPEEFNKFIQGI</sequence>
<dbReference type="CDD" id="cd07505">
    <property type="entry name" value="HAD_BPGM-like"/>
    <property type="match status" value="1"/>
</dbReference>
<gene>
    <name evidence="1" type="ORF">H8S54_02730</name>
</gene>
<comment type="caution">
    <text evidence="1">The sequence shown here is derived from an EMBL/GenBank/DDBJ whole genome shotgun (WGS) entry which is preliminary data.</text>
</comment>
<evidence type="ECO:0000313" key="2">
    <source>
        <dbReference type="Proteomes" id="UP000652847"/>
    </source>
</evidence>
<dbReference type="Pfam" id="PF13419">
    <property type="entry name" value="HAD_2"/>
    <property type="match status" value="1"/>
</dbReference>
<dbReference type="NCBIfam" id="TIGR01509">
    <property type="entry name" value="HAD-SF-IA-v3"/>
    <property type="match status" value="1"/>
</dbReference>
<name>A0A8I0A8U0_9FIRM</name>
<accession>A0A8I0A8U0</accession>
<dbReference type="PANTHER" id="PTHR18901">
    <property type="entry name" value="2-DEOXYGLUCOSE-6-PHOSPHATE PHOSPHATASE 2"/>
    <property type="match status" value="1"/>
</dbReference>
<dbReference type="Gene3D" id="1.10.150.240">
    <property type="entry name" value="Putative phosphatase, domain 2"/>
    <property type="match status" value="1"/>
</dbReference>
<dbReference type="Gene3D" id="3.40.50.1000">
    <property type="entry name" value="HAD superfamily/HAD-like"/>
    <property type="match status" value="1"/>
</dbReference>
<dbReference type="EMBL" id="JACOOT010000007">
    <property type="protein sequence ID" value="MBC5650065.1"/>
    <property type="molecule type" value="Genomic_DNA"/>
</dbReference>
<dbReference type="Proteomes" id="UP000652847">
    <property type="component" value="Unassembled WGS sequence"/>
</dbReference>
<dbReference type="SFLD" id="SFLDG01129">
    <property type="entry name" value="C1.5:_HAD__Beta-PGM__Phosphata"/>
    <property type="match status" value="1"/>
</dbReference>
<dbReference type="SFLD" id="SFLDS00003">
    <property type="entry name" value="Haloacid_Dehalogenase"/>
    <property type="match status" value="1"/>
</dbReference>
<organism evidence="1 2">
    <name type="scientific">Blautia segnis</name>
    <dbReference type="NCBI Taxonomy" id="2763030"/>
    <lineage>
        <taxon>Bacteria</taxon>
        <taxon>Bacillati</taxon>
        <taxon>Bacillota</taxon>
        <taxon>Clostridia</taxon>
        <taxon>Lachnospirales</taxon>
        <taxon>Lachnospiraceae</taxon>
        <taxon>Blautia</taxon>
    </lineage>
</organism>
<dbReference type="PRINTS" id="PR00413">
    <property type="entry name" value="HADHALOGNASE"/>
</dbReference>
<dbReference type="InterPro" id="IPR023214">
    <property type="entry name" value="HAD_sf"/>
</dbReference>
<protein>
    <submittedName>
        <fullName evidence="1">HAD family phosphatase</fullName>
    </submittedName>
</protein>